<organism evidence="2">
    <name type="scientific">marine sediment metagenome</name>
    <dbReference type="NCBI Taxonomy" id="412755"/>
    <lineage>
        <taxon>unclassified sequences</taxon>
        <taxon>metagenomes</taxon>
        <taxon>ecological metagenomes</taxon>
    </lineage>
</organism>
<feature type="transmembrane region" description="Helical" evidence="1">
    <location>
        <begin position="24"/>
        <end position="48"/>
    </location>
</feature>
<gene>
    <name evidence="2" type="ORF">LCGC14_2881620</name>
</gene>
<accession>A0A0F8Y063</accession>
<reference evidence="2" key="1">
    <citation type="journal article" date="2015" name="Nature">
        <title>Complex archaea that bridge the gap between prokaryotes and eukaryotes.</title>
        <authorList>
            <person name="Spang A."/>
            <person name="Saw J.H."/>
            <person name="Jorgensen S.L."/>
            <person name="Zaremba-Niedzwiedzka K."/>
            <person name="Martijn J."/>
            <person name="Lind A.E."/>
            <person name="van Eijk R."/>
            <person name="Schleper C."/>
            <person name="Guy L."/>
            <person name="Ettema T.J."/>
        </authorList>
    </citation>
    <scope>NUCLEOTIDE SEQUENCE</scope>
</reference>
<keyword evidence="1" id="KW-1133">Transmembrane helix</keyword>
<proteinExistence type="predicted"/>
<protein>
    <submittedName>
        <fullName evidence="2">Uncharacterized protein</fullName>
    </submittedName>
</protein>
<evidence type="ECO:0000313" key="2">
    <source>
        <dbReference type="EMBL" id="KKK74653.1"/>
    </source>
</evidence>
<name>A0A0F8Y063_9ZZZZ</name>
<comment type="caution">
    <text evidence="2">The sequence shown here is derived from an EMBL/GenBank/DDBJ whole genome shotgun (WGS) entry which is preliminary data.</text>
</comment>
<keyword evidence="1" id="KW-0472">Membrane</keyword>
<evidence type="ECO:0000256" key="1">
    <source>
        <dbReference type="SAM" id="Phobius"/>
    </source>
</evidence>
<keyword evidence="1" id="KW-0812">Transmembrane</keyword>
<sequence>MCSFPVRSHGFLERRSKMNEAQTVAVALCVIVGVVGVIFAVVGAVLALSNPDPAGILSMVIGTVALGVAGLGVSVTARLLS</sequence>
<feature type="transmembrane region" description="Helical" evidence="1">
    <location>
        <begin position="54"/>
        <end position="80"/>
    </location>
</feature>
<dbReference type="EMBL" id="LAZR01056217">
    <property type="protein sequence ID" value="KKK74653.1"/>
    <property type="molecule type" value="Genomic_DNA"/>
</dbReference>
<dbReference type="AlphaFoldDB" id="A0A0F8Y063"/>